<organism evidence="1 2">
    <name type="scientific">Ascobolus immersus RN42</name>
    <dbReference type="NCBI Taxonomy" id="1160509"/>
    <lineage>
        <taxon>Eukaryota</taxon>
        <taxon>Fungi</taxon>
        <taxon>Dikarya</taxon>
        <taxon>Ascomycota</taxon>
        <taxon>Pezizomycotina</taxon>
        <taxon>Pezizomycetes</taxon>
        <taxon>Pezizales</taxon>
        <taxon>Ascobolaceae</taxon>
        <taxon>Ascobolus</taxon>
    </lineage>
</organism>
<sequence>MTECFFFSLPTFSLDQRHRHPKRSNNPIVNSRFWILDLIVGSLSTCGGLGFVVAGIEVDGVQHDILPWLLVIE</sequence>
<dbReference type="AlphaFoldDB" id="A0A3N4HH37"/>
<name>A0A3N4HH37_ASCIM</name>
<proteinExistence type="predicted"/>
<evidence type="ECO:0000313" key="1">
    <source>
        <dbReference type="EMBL" id="RPA72827.1"/>
    </source>
</evidence>
<accession>A0A3N4HH37</accession>
<gene>
    <name evidence="1" type="ORF">BJ508DRAFT_67421</name>
</gene>
<dbReference type="EMBL" id="ML119844">
    <property type="protein sequence ID" value="RPA72827.1"/>
    <property type="molecule type" value="Genomic_DNA"/>
</dbReference>
<dbReference type="Proteomes" id="UP000275078">
    <property type="component" value="Unassembled WGS sequence"/>
</dbReference>
<protein>
    <submittedName>
        <fullName evidence="1">Uncharacterized protein</fullName>
    </submittedName>
</protein>
<evidence type="ECO:0000313" key="2">
    <source>
        <dbReference type="Proteomes" id="UP000275078"/>
    </source>
</evidence>
<keyword evidence="2" id="KW-1185">Reference proteome</keyword>
<reference evidence="1 2" key="1">
    <citation type="journal article" date="2018" name="Nat. Ecol. Evol.">
        <title>Pezizomycetes genomes reveal the molecular basis of ectomycorrhizal truffle lifestyle.</title>
        <authorList>
            <person name="Murat C."/>
            <person name="Payen T."/>
            <person name="Noel B."/>
            <person name="Kuo A."/>
            <person name="Morin E."/>
            <person name="Chen J."/>
            <person name="Kohler A."/>
            <person name="Krizsan K."/>
            <person name="Balestrini R."/>
            <person name="Da Silva C."/>
            <person name="Montanini B."/>
            <person name="Hainaut M."/>
            <person name="Levati E."/>
            <person name="Barry K.W."/>
            <person name="Belfiori B."/>
            <person name="Cichocki N."/>
            <person name="Clum A."/>
            <person name="Dockter R.B."/>
            <person name="Fauchery L."/>
            <person name="Guy J."/>
            <person name="Iotti M."/>
            <person name="Le Tacon F."/>
            <person name="Lindquist E.A."/>
            <person name="Lipzen A."/>
            <person name="Malagnac F."/>
            <person name="Mello A."/>
            <person name="Molinier V."/>
            <person name="Miyauchi S."/>
            <person name="Poulain J."/>
            <person name="Riccioni C."/>
            <person name="Rubini A."/>
            <person name="Sitrit Y."/>
            <person name="Splivallo R."/>
            <person name="Traeger S."/>
            <person name="Wang M."/>
            <person name="Zifcakova L."/>
            <person name="Wipf D."/>
            <person name="Zambonelli A."/>
            <person name="Paolocci F."/>
            <person name="Nowrousian M."/>
            <person name="Ottonello S."/>
            <person name="Baldrian P."/>
            <person name="Spatafora J.W."/>
            <person name="Henrissat B."/>
            <person name="Nagy L.G."/>
            <person name="Aury J.M."/>
            <person name="Wincker P."/>
            <person name="Grigoriev I.V."/>
            <person name="Bonfante P."/>
            <person name="Martin F.M."/>
        </authorList>
    </citation>
    <scope>NUCLEOTIDE SEQUENCE [LARGE SCALE GENOMIC DNA]</scope>
    <source>
        <strain evidence="1 2">RN42</strain>
    </source>
</reference>